<dbReference type="InParanoid" id="A0A136JCE8"/>
<proteinExistence type="predicted"/>
<feature type="region of interest" description="Disordered" evidence="1">
    <location>
        <begin position="108"/>
        <end position="138"/>
    </location>
</feature>
<accession>A0A136JCE8</accession>
<keyword evidence="2" id="KW-0732">Signal</keyword>
<dbReference type="EMBL" id="KQ964247">
    <property type="protein sequence ID" value="KXJ94814.1"/>
    <property type="molecule type" value="Genomic_DNA"/>
</dbReference>
<feature type="chain" id="PRO_5007293645" description="Secreted protein" evidence="2">
    <location>
        <begin position="17"/>
        <end position="138"/>
    </location>
</feature>
<dbReference type="AlphaFoldDB" id="A0A136JCE8"/>
<organism evidence="3 4">
    <name type="scientific">Microdochium bolleyi</name>
    <dbReference type="NCBI Taxonomy" id="196109"/>
    <lineage>
        <taxon>Eukaryota</taxon>
        <taxon>Fungi</taxon>
        <taxon>Dikarya</taxon>
        <taxon>Ascomycota</taxon>
        <taxon>Pezizomycotina</taxon>
        <taxon>Sordariomycetes</taxon>
        <taxon>Xylariomycetidae</taxon>
        <taxon>Xylariales</taxon>
        <taxon>Microdochiaceae</taxon>
        <taxon>Microdochium</taxon>
    </lineage>
</organism>
<evidence type="ECO:0000256" key="1">
    <source>
        <dbReference type="SAM" id="MobiDB-lite"/>
    </source>
</evidence>
<feature type="signal peptide" evidence="2">
    <location>
        <begin position="1"/>
        <end position="16"/>
    </location>
</feature>
<name>A0A136JCE8_9PEZI</name>
<reference evidence="4" key="1">
    <citation type="submission" date="2016-02" db="EMBL/GenBank/DDBJ databases">
        <title>Draft genome sequence of Microdochium bolleyi, a fungal endophyte of beachgrass.</title>
        <authorList>
            <consortium name="DOE Joint Genome Institute"/>
            <person name="David A.S."/>
            <person name="May G."/>
            <person name="Haridas S."/>
            <person name="Lim J."/>
            <person name="Wang M."/>
            <person name="Labutti K."/>
            <person name="Lipzen A."/>
            <person name="Barry K."/>
            <person name="Grigoriev I.V."/>
        </authorList>
    </citation>
    <scope>NUCLEOTIDE SEQUENCE [LARGE SCALE GENOMIC DNA]</scope>
    <source>
        <strain evidence="4">J235TASD1</strain>
    </source>
</reference>
<keyword evidence="4" id="KW-1185">Reference proteome</keyword>
<evidence type="ECO:0000313" key="3">
    <source>
        <dbReference type="EMBL" id="KXJ94814.1"/>
    </source>
</evidence>
<gene>
    <name evidence="3" type="ORF">Micbo1qcDRAFT_160112</name>
</gene>
<evidence type="ECO:0008006" key="5">
    <source>
        <dbReference type="Google" id="ProtNLM"/>
    </source>
</evidence>
<evidence type="ECO:0000313" key="4">
    <source>
        <dbReference type="Proteomes" id="UP000070501"/>
    </source>
</evidence>
<protein>
    <recommendedName>
        <fullName evidence="5">Secreted protein</fullName>
    </recommendedName>
</protein>
<evidence type="ECO:0000256" key="2">
    <source>
        <dbReference type="SAM" id="SignalP"/>
    </source>
</evidence>
<dbReference type="Proteomes" id="UP000070501">
    <property type="component" value="Unassembled WGS sequence"/>
</dbReference>
<feature type="non-terminal residue" evidence="3">
    <location>
        <position position="138"/>
    </location>
</feature>
<sequence>MLSSMFMTMLALGTEGQRADLPSLCASDAVQGRRSILRGQTLSGRCHIMGQGRLRATVCVVTTVLWRRPTWGYQGVHSHGEMPSTTNSKSSPRDCGVCYDKLPCRSARWQPHSSKRPSTKLGRVEIVNGLGRAPQSSN</sequence>